<dbReference type="Proteomes" id="UP000186221">
    <property type="component" value="Unassembled WGS sequence"/>
</dbReference>
<proteinExistence type="predicted"/>
<keyword evidence="2" id="KW-1185">Reference proteome</keyword>
<accession>A0A1N7QGQ8</accession>
<dbReference type="AlphaFoldDB" id="A0A1N7QGQ8"/>
<evidence type="ECO:0000313" key="1">
    <source>
        <dbReference type="EMBL" id="SIT22006.1"/>
    </source>
</evidence>
<name>A0A1N7QGQ8_9RHOB</name>
<evidence type="ECO:0000313" key="2">
    <source>
        <dbReference type="Proteomes" id="UP000186221"/>
    </source>
</evidence>
<sequence length="74" mass="8622">MHYKLIPLDEDGYDPLMNLRFVWEGEALRKAIREFRFEVRPDFPHERLRQAGQLSADTGWMPPGVPLGTLLEVV</sequence>
<protein>
    <submittedName>
        <fullName evidence="1">Uncharacterized protein</fullName>
    </submittedName>
</protein>
<organism evidence="1 2">
    <name type="scientific">Rhodobacter aestuarii</name>
    <dbReference type="NCBI Taxonomy" id="453582"/>
    <lineage>
        <taxon>Bacteria</taxon>
        <taxon>Pseudomonadati</taxon>
        <taxon>Pseudomonadota</taxon>
        <taxon>Alphaproteobacteria</taxon>
        <taxon>Rhodobacterales</taxon>
        <taxon>Rhodobacter group</taxon>
        <taxon>Rhodobacter</taxon>
    </lineage>
</organism>
<dbReference type="OrthoDB" id="9993672at2"/>
<dbReference type="EMBL" id="FTOG01000019">
    <property type="protein sequence ID" value="SIT22006.1"/>
    <property type="molecule type" value="Genomic_DNA"/>
</dbReference>
<gene>
    <name evidence="1" type="ORF">SAMN05421580_1193</name>
</gene>
<reference evidence="2" key="1">
    <citation type="submission" date="2017-01" db="EMBL/GenBank/DDBJ databases">
        <authorList>
            <person name="Varghese N."/>
            <person name="Submissions S."/>
        </authorList>
    </citation>
    <scope>NUCLEOTIDE SEQUENCE [LARGE SCALE GENOMIC DNA]</scope>
    <source>
        <strain evidence="2">DSM 19945</strain>
    </source>
</reference>
<dbReference type="RefSeq" id="WP_076486462.1">
    <property type="nucleotide sequence ID" value="NZ_FTOG01000019.1"/>
</dbReference>